<dbReference type="EMBL" id="RAPY01000001">
    <property type="protein sequence ID" value="RKE56484.1"/>
    <property type="molecule type" value="Genomic_DNA"/>
</dbReference>
<protein>
    <submittedName>
        <fullName evidence="1">Uncharacterized protein</fullName>
    </submittedName>
</protein>
<name>A0A420BI98_SPHD1</name>
<sequence length="44" mass="4946">MIITLQKTINNLGSFQTNQLTGKGATHSIAMSMRMRMHMHLPTC</sequence>
<dbReference type="AlphaFoldDB" id="A0A420BI98"/>
<evidence type="ECO:0000313" key="1">
    <source>
        <dbReference type="EMBL" id="RKE56484.1"/>
    </source>
</evidence>
<proteinExistence type="predicted"/>
<gene>
    <name evidence="1" type="ORF">DFQ12_1349</name>
</gene>
<dbReference type="RefSeq" id="WP_257089796.1">
    <property type="nucleotide sequence ID" value="NZ_CP182813.1"/>
</dbReference>
<keyword evidence="2" id="KW-1185">Reference proteome</keyword>
<organism evidence="1 2">
    <name type="scientific">Sphingobacterium detergens</name>
    <dbReference type="NCBI Taxonomy" id="1145106"/>
    <lineage>
        <taxon>Bacteria</taxon>
        <taxon>Pseudomonadati</taxon>
        <taxon>Bacteroidota</taxon>
        <taxon>Sphingobacteriia</taxon>
        <taxon>Sphingobacteriales</taxon>
        <taxon>Sphingobacteriaceae</taxon>
        <taxon>Sphingobacterium</taxon>
    </lineage>
</organism>
<accession>A0A420BI98</accession>
<evidence type="ECO:0000313" key="2">
    <source>
        <dbReference type="Proteomes" id="UP000286246"/>
    </source>
</evidence>
<reference evidence="1 2" key="1">
    <citation type="submission" date="2018-09" db="EMBL/GenBank/DDBJ databases">
        <title>Genomic Encyclopedia of Type Strains, Phase III (KMG-III): the genomes of soil and plant-associated and newly described type strains.</title>
        <authorList>
            <person name="Whitman W."/>
        </authorList>
    </citation>
    <scope>NUCLEOTIDE SEQUENCE [LARGE SCALE GENOMIC DNA]</scope>
    <source>
        <strain evidence="1 2">CECT 7938</strain>
    </source>
</reference>
<dbReference type="Proteomes" id="UP000286246">
    <property type="component" value="Unassembled WGS sequence"/>
</dbReference>
<comment type="caution">
    <text evidence="1">The sequence shown here is derived from an EMBL/GenBank/DDBJ whole genome shotgun (WGS) entry which is preliminary data.</text>
</comment>